<dbReference type="PROSITE" id="PS00194">
    <property type="entry name" value="THIOREDOXIN_1"/>
    <property type="match status" value="1"/>
</dbReference>
<name>A0A4Q1DBN2_9BACT</name>
<evidence type="ECO:0000259" key="3">
    <source>
        <dbReference type="PROSITE" id="PS51352"/>
    </source>
</evidence>
<dbReference type="CDD" id="cd02966">
    <property type="entry name" value="TlpA_like_family"/>
    <property type="match status" value="1"/>
</dbReference>
<dbReference type="Pfam" id="PF00578">
    <property type="entry name" value="AhpC-TSA"/>
    <property type="match status" value="1"/>
</dbReference>
<dbReference type="InterPro" id="IPR013766">
    <property type="entry name" value="Thioredoxin_domain"/>
</dbReference>
<gene>
    <name evidence="4" type="ORF">ESB13_08665</name>
</gene>
<dbReference type="Pfam" id="PF00561">
    <property type="entry name" value="Abhydrolase_1"/>
    <property type="match status" value="1"/>
</dbReference>
<dbReference type="Gene3D" id="3.40.30.10">
    <property type="entry name" value="Glutaredoxin"/>
    <property type="match status" value="1"/>
</dbReference>
<sequence>MKKIFSLVACCFVLAGLVKAQDGRIAVTPVRPVGGNEITILYYPEAILQNENQVKGVIYMYDTTYRWQTFDLPLTRLGDTAWKGNFTLPADAAFLAFKFKGDSATDNRRDTGYFHMVDAATGGLAAGAEAGYGLLRSPSYELGVPGYFNDFTISDTATYMWLSNEIMRHRNLAPRKLVIPYLKASLKFKEATMAAAARAAAYLSSLPDKSEQDLLKVYVIYRDFLKNAQAADSLSKAILAKYPGGHLARWQAYREYLGAKDAKAQLQTSRALITKFPPSEADADINNVMGIDYNRVFRSLLMIGIQNDTILKQFAPIAPFDRLPELYYKAVEIPFDIQKSKTAAEVYPLAKLILDRMAFYKANKPAASWSYSPEEWAAYCDEMFRYTNIIQIAILQATGRTQEALELANKAQGYLKYSRARLNDIQAALLQGKGNEKALREVLENSIRFNQATATIIAMAKKQYKATHPKATAGEVDSYLESLKDAHTIELMREEVKNAIVSYTAEDFSLQERNAGIVKLSDLKGKTVVLDFWATWCAPCKAGMAGMKLALEKYANDPDVVFFFVDTQEHDAGYKEKVNAFLKQMGYNNFRVLFDKGEETYAKYASQIHTSGIPFKVVINKEGKLVFANVGYKGSPTALADEITMMIDMAKGEDDSKVQAPRPPYPYTSERIQYYNADSSIHFGATITIPANAKNCPAAVILSGTGQQDRDGVMAGHPMFAVIADELSRKGIVVLRVDDRGVGETTGDYYTTTTRQFSEDALAGINYLLSRKEVDPRKTGLIGHSEGGIAACMAAAASEKVRFVVSLSSMGISGLEALRLQNDVIIDKSPATPTNKIRFKAANSAFFPVAFKYADASDLEARLREAYKKWHIEDSIFVAAQPPKETDHFFYPFEGYVRQATGPWYRGFITYDPAKVLPLIKVPVLAINGEKDIISIADENLAGFKKYIPAKQLQTWKVPGLNHLYQHCTTCTTDEYAKLKETFAPEVSERLVSFIGSL</sequence>
<dbReference type="InterPro" id="IPR000866">
    <property type="entry name" value="AhpC/TSA"/>
</dbReference>
<evidence type="ECO:0000313" key="4">
    <source>
        <dbReference type="EMBL" id="RXK86852.1"/>
    </source>
</evidence>
<keyword evidence="1" id="KW-0676">Redox-active center</keyword>
<organism evidence="4 5">
    <name type="scientific">Filimonas effusa</name>
    <dbReference type="NCBI Taxonomy" id="2508721"/>
    <lineage>
        <taxon>Bacteria</taxon>
        <taxon>Pseudomonadati</taxon>
        <taxon>Bacteroidota</taxon>
        <taxon>Chitinophagia</taxon>
        <taxon>Chitinophagales</taxon>
        <taxon>Chitinophagaceae</taxon>
        <taxon>Filimonas</taxon>
    </lineage>
</organism>
<dbReference type="PROSITE" id="PS51352">
    <property type="entry name" value="THIOREDOXIN_2"/>
    <property type="match status" value="1"/>
</dbReference>
<dbReference type="RefSeq" id="WP_129002601.1">
    <property type="nucleotide sequence ID" value="NZ_SDHZ01000001.1"/>
</dbReference>
<dbReference type="Gene3D" id="3.40.50.1820">
    <property type="entry name" value="alpha/beta hydrolase"/>
    <property type="match status" value="1"/>
</dbReference>
<dbReference type="SUPFAM" id="SSF53474">
    <property type="entry name" value="alpha/beta-Hydrolases"/>
    <property type="match status" value="1"/>
</dbReference>
<feature type="chain" id="PRO_5020324295" evidence="2">
    <location>
        <begin position="21"/>
        <end position="998"/>
    </location>
</feature>
<feature type="domain" description="Thioredoxin" evidence="3">
    <location>
        <begin position="499"/>
        <end position="652"/>
    </location>
</feature>
<dbReference type="GO" id="GO:0016491">
    <property type="term" value="F:oxidoreductase activity"/>
    <property type="evidence" value="ECO:0007669"/>
    <property type="project" value="InterPro"/>
</dbReference>
<dbReference type="GO" id="GO:0016209">
    <property type="term" value="F:antioxidant activity"/>
    <property type="evidence" value="ECO:0007669"/>
    <property type="project" value="InterPro"/>
</dbReference>
<evidence type="ECO:0000256" key="2">
    <source>
        <dbReference type="SAM" id="SignalP"/>
    </source>
</evidence>
<comment type="caution">
    <text evidence="4">The sequence shown here is derived from an EMBL/GenBank/DDBJ whole genome shotgun (WGS) entry which is preliminary data.</text>
</comment>
<evidence type="ECO:0000313" key="5">
    <source>
        <dbReference type="Proteomes" id="UP000290545"/>
    </source>
</evidence>
<dbReference type="AlphaFoldDB" id="A0A4Q1DBN2"/>
<dbReference type="GO" id="GO:0052689">
    <property type="term" value="F:carboxylic ester hydrolase activity"/>
    <property type="evidence" value="ECO:0007669"/>
    <property type="project" value="TreeGrafter"/>
</dbReference>
<dbReference type="PANTHER" id="PTHR43265">
    <property type="entry name" value="ESTERASE ESTD"/>
    <property type="match status" value="1"/>
</dbReference>
<accession>A0A4Q1DBN2</accession>
<dbReference type="InterPro" id="IPR029058">
    <property type="entry name" value="AB_hydrolase_fold"/>
</dbReference>
<reference evidence="4 5" key="1">
    <citation type="submission" date="2019-01" db="EMBL/GenBank/DDBJ databases">
        <title>Filimonas sp. strain TTM-71.</title>
        <authorList>
            <person name="Chen W.-M."/>
        </authorList>
    </citation>
    <scope>NUCLEOTIDE SEQUENCE [LARGE SCALE GENOMIC DNA]</scope>
    <source>
        <strain evidence="4 5">TTM-71</strain>
    </source>
</reference>
<keyword evidence="2" id="KW-0732">Signal</keyword>
<dbReference type="InterPro" id="IPR036249">
    <property type="entry name" value="Thioredoxin-like_sf"/>
</dbReference>
<dbReference type="InterPro" id="IPR053145">
    <property type="entry name" value="AB_hydrolase_Est10"/>
</dbReference>
<keyword evidence="5" id="KW-1185">Reference proteome</keyword>
<feature type="signal peptide" evidence="2">
    <location>
        <begin position="1"/>
        <end position="20"/>
    </location>
</feature>
<proteinExistence type="predicted"/>
<evidence type="ECO:0000256" key="1">
    <source>
        <dbReference type="ARBA" id="ARBA00023284"/>
    </source>
</evidence>
<dbReference type="PANTHER" id="PTHR43265:SF1">
    <property type="entry name" value="ESTERASE ESTD"/>
    <property type="match status" value="1"/>
</dbReference>
<dbReference type="InterPro" id="IPR017937">
    <property type="entry name" value="Thioredoxin_CS"/>
</dbReference>
<dbReference type="InterPro" id="IPR000073">
    <property type="entry name" value="AB_hydrolase_1"/>
</dbReference>
<dbReference type="SUPFAM" id="SSF52833">
    <property type="entry name" value="Thioredoxin-like"/>
    <property type="match status" value="1"/>
</dbReference>
<dbReference type="Proteomes" id="UP000290545">
    <property type="component" value="Unassembled WGS sequence"/>
</dbReference>
<protein>
    <submittedName>
        <fullName evidence="4">Redoxin domain-containing protein</fullName>
    </submittedName>
</protein>
<dbReference type="EMBL" id="SDHZ01000001">
    <property type="protein sequence ID" value="RXK86852.1"/>
    <property type="molecule type" value="Genomic_DNA"/>
</dbReference>
<dbReference type="OrthoDB" id="634996at2"/>